<dbReference type="EMBL" id="VZPU01000195">
    <property type="protein sequence ID" value="KAB0476570.1"/>
    <property type="molecule type" value="Genomic_DNA"/>
</dbReference>
<organism evidence="1">
    <name type="scientific">Pseudomonas vancouverensis</name>
    <dbReference type="NCBI Taxonomy" id="95300"/>
    <lineage>
        <taxon>Bacteria</taxon>
        <taxon>Pseudomonadati</taxon>
        <taxon>Pseudomonadota</taxon>
        <taxon>Gammaproteobacteria</taxon>
        <taxon>Pseudomonadales</taxon>
        <taxon>Pseudomonadaceae</taxon>
        <taxon>Pseudomonas</taxon>
    </lineage>
</organism>
<proteinExistence type="predicted"/>
<reference evidence="1" key="1">
    <citation type="submission" date="2019-09" db="EMBL/GenBank/DDBJ databases">
        <title>Draft genome sequences of 48 bacterial type strains from the CCUG.</title>
        <authorList>
            <person name="Tunovic T."/>
            <person name="Pineiro-Iglesias B."/>
            <person name="Unosson C."/>
            <person name="Inganas E."/>
            <person name="Ohlen M."/>
            <person name="Cardew S."/>
            <person name="Jensie-Markopoulos S."/>
            <person name="Salva-Serra F."/>
            <person name="Jaen-Luchoro D."/>
            <person name="Karlsson R."/>
            <person name="Svensson-Stadler L."/>
            <person name="Chun J."/>
            <person name="Moore E."/>
        </authorList>
    </citation>
    <scope>NUCLEOTIDE SEQUENCE</scope>
    <source>
        <strain evidence="1">CCUG 49675</strain>
    </source>
</reference>
<sequence length="51" mass="5491">GGEQNAVFKGIKEKRLKDVKALPGVEYSYEVIAIDSAGLRSEPSSKVKVAQ</sequence>
<evidence type="ECO:0000313" key="1">
    <source>
        <dbReference type="EMBL" id="KAB0476570.1"/>
    </source>
</evidence>
<accession>A0A643CXW0</accession>
<name>A0A643CXW0_PSEVA</name>
<dbReference type="AlphaFoldDB" id="A0A643CXW0"/>
<protein>
    <submittedName>
        <fullName evidence="1">Ferrous iron transporter A</fullName>
    </submittedName>
</protein>
<gene>
    <name evidence="1" type="ORF">F7R09_30890</name>
</gene>
<feature type="non-terminal residue" evidence="1">
    <location>
        <position position="1"/>
    </location>
</feature>
<comment type="caution">
    <text evidence="1">The sequence shown here is derived from an EMBL/GenBank/DDBJ whole genome shotgun (WGS) entry which is preliminary data.</text>
</comment>